<organism evidence="1 2">
    <name type="scientific">Salix koriyanagi</name>
    <dbReference type="NCBI Taxonomy" id="2511006"/>
    <lineage>
        <taxon>Eukaryota</taxon>
        <taxon>Viridiplantae</taxon>
        <taxon>Streptophyta</taxon>
        <taxon>Embryophyta</taxon>
        <taxon>Tracheophyta</taxon>
        <taxon>Spermatophyta</taxon>
        <taxon>Magnoliopsida</taxon>
        <taxon>eudicotyledons</taxon>
        <taxon>Gunneridae</taxon>
        <taxon>Pentapetalae</taxon>
        <taxon>rosids</taxon>
        <taxon>fabids</taxon>
        <taxon>Malpighiales</taxon>
        <taxon>Salicaceae</taxon>
        <taxon>Saliceae</taxon>
        <taxon>Salix</taxon>
    </lineage>
</organism>
<evidence type="ECO:0000313" key="1">
    <source>
        <dbReference type="EMBL" id="KAJ6771620.1"/>
    </source>
</evidence>
<dbReference type="Proteomes" id="UP001151752">
    <property type="component" value="Chromosome 10"/>
</dbReference>
<reference evidence="1" key="2">
    <citation type="journal article" date="2023" name="Int. J. Mol. Sci.">
        <title>De Novo Assembly and Annotation of 11 Diverse Shrub Willow (Salix) Genomes Reveals Novel Gene Organization in Sex-Linked Regions.</title>
        <authorList>
            <person name="Hyden B."/>
            <person name="Feng K."/>
            <person name="Yates T.B."/>
            <person name="Jawdy S."/>
            <person name="Cereghino C."/>
            <person name="Smart L.B."/>
            <person name="Muchero W."/>
        </authorList>
    </citation>
    <scope>NUCLEOTIDE SEQUENCE</scope>
    <source>
        <tissue evidence="1">Shoot tip</tissue>
    </source>
</reference>
<dbReference type="AlphaFoldDB" id="A0A9Q0WQH1"/>
<keyword evidence="2" id="KW-1185">Reference proteome</keyword>
<protein>
    <submittedName>
        <fullName evidence="1">Uncharacterized protein</fullName>
    </submittedName>
</protein>
<reference evidence="1" key="1">
    <citation type="submission" date="2022-11" db="EMBL/GenBank/DDBJ databases">
        <authorList>
            <person name="Hyden B.L."/>
            <person name="Feng K."/>
            <person name="Yates T."/>
            <person name="Jawdy S."/>
            <person name="Smart L.B."/>
            <person name="Muchero W."/>
        </authorList>
    </citation>
    <scope>NUCLEOTIDE SEQUENCE</scope>
    <source>
        <tissue evidence="1">Shoot tip</tissue>
    </source>
</reference>
<accession>A0A9Q0WQH1</accession>
<proteinExistence type="predicted"/>
<sequence>MEWKISKINKIKAARKTY</sequence>
<name>A0A9Q0WQH1_9ROSI</name>
<comment type="caution">
    <text evidence="1">The sequence shown here is derived from an EMBL/GenBank/DDBJ whole genome shotgun (WGS) entry which is preliminary data.</text>
</comment>
<dbReference type="EMBL" id="JAPFFM010000002">
    <property type="protein sequence ID" value="KAJ6771620.1"/>
    <property type="molecule type" value="Genomic_DNA"/>
</dbReference>
<gene>
    <name evidence="1" type="ORF">OIU74_017957</name>
</gene>
<evidence type="ECO:0000313" key="2">
    <source>
        <dbReference type="Proteomes" id="UP001151752"/>
    </source>
</evidence>